<evidence type="ECO:0008006" key="6">
    <source>
        <dbReference type="Google" id="ProtNLM"/>
    </source>
</evidence>
<comment type="caution">
    <text evidence="4">The sequence shown here is derived from an EMBL/GenBank/DDBJ whole genome shotgun (WGS) entry which is preliminary data.</text>
</comment>
<dbReference type="OrthoDB" id="16520at2759"/>
<reference evidence="4 5" key="1">
    <citation type="submission" date="2017-06" db="EMBL/GenBank/DDBJ databases">
        <title>A platform for efficient transgenesis in Macrostomum lignano, a flatworm model organism for stem cell research.</title>
        <authorList>
            <person name="Berezikov E."/>
        </authorList>
    </citation>
    <scope>NUCLEOTIDE SEQUENCE [LARGE SCALE GENOMIC DNA]</scope>
    <source>
        <strain evidence="4">DV1</strain>
        <tissue evidence="4">Whole organism</tissue>
    </source>
</reference>
<evidence type="ECO:0000256" key="1">
    <source>
        <dbReference type="SAM" id="MobiDB-lite"/>
    </source>
</evidence>
<dbReference type="Pfam" id="PF00930">
    <property type="entry name" value="DPPIV_N"/>
    <property type="match status" value="1"/>
</dbReference>
<organism evidence="4 5">
    <name type="scientific">Macrostomum lignano</name>
    <dbReference type="NCBI Taxonomy" id="282301"/>
    <lineage>
        <taxon>Eukaryota</taxon>
        <taxon>Metazoa</taxon>
        <taxon>Spiralia</taxon>
        <taxon>Lophotrochozoa</taxon>
        <taxon>Platyhelminthes</taxon>
        <taxon>Rhabditophora</taxon>
        <taxon>Macrostomorpha</taxon>
        <taxon>Macrostomida</taxon>
        <taxon>Macrostomidae</taxon>
        <taxon>Macrostomum</taxon>
    </lineage>
</organism>
<dbReference type="Gene3D" id="3.40.50.1820">
    <property type="entry name" value="alpha/beta hydrolase"/>
    <property type="match status" value="1"/>
</dbReference>
<feature type="region of interest" description="Disordered" evidence="1">
    <location>
        <begin position="1"/>
        <end position="43"/>
    </location>
</feature>
<dbReference type="PANTHER" id="PTHR11731">
    <property type="entry name" value="PROTEASE FAMILY S9B,C DIPEPTIDYL-PEPTIDASE IV-RELATED"/>
    <property type="match status" value="1"/>
</dbReference>
<dbReference type="InterPro" id="IPR050278">
    <property type="entry name" value="Serine_Prot_S9B/DPPIV"/>
</dbReference>
<evidence type="ECO:0000259" key="3">
    <source>
        <dbReference type="Pfam" id="PF00930"/>
    </source>
</evidence>
<dbReference type="InterPro" id="IPR002469">
    <property type="entry name" value="Peptidase_S9B_N"/>
</dbReference>
<dbReference type="EMBL" id="NIVC01001712">
    <property type="protein sequence ID" value="PAA64816.1"/>
    <property type="molecule type" value="Genomic_DNA"/>
</dbReference>
<keyword evidence="5" id="KW-1185">Reference proteome</keyword>
<feature type="domain" description="Dipeptidylpeptidase IV N-terminal" evidence="3">
    <location>
        <begin position="238"/>
        <end position="567"/>
    </location>
</feature>
<dbReference type="InterPro" id="IPR029058">
    <property type="entry name" value="AB_hydrolase_fold"/>
</dbReference>
<gene>
    <name evidence="4" type="ORF">BOX15_Mlig001909g1</name>
</gene>
<feature type="non-terminal residue" evidence="4">
    <location>
        <position position="1"/>
    </location>
</feature>
<accession>A0A267ETM4</accession>
<dbReference type="PANTHER" id="PTHR11731:SF193">
    <property type="entry name" value="DIPEPTIDYL PEPTIDASE 9"/>
    <property type="match status" value="1"/>
</dbReference>
<dbReference type="AlphaFoldDB" id="A0A267ETM4"/>
<evidence type="ECO:0000259" key="2">
    <source>
        <dbReference type="Pfam" id="PF00326"/>
    </source>
</evidence>
<name>A0A267ETM4_9PLAT</name>
<dbReference type="STRING" id="282301.A0A267ETM4"/>
<dbReference type="Pfam" id="PF00326">
    <property type="entry name" value="Peptidase_S9"/>
    <property type="match status" value="1"/>
</dbReference>
<dbReference type="InterPro" id="IPR001375">
    <property type="entry name" value="Peptidase_S9_cat"/>
</dbReference>
<proteinExistence type="predicted"/>
<dbReference type="GO" id="GO:0008239">
    <property type="term" value="F:dipeptidyl-peptidase activity"/>
    <property type="evidence" value="ECO:0007669"/>
    <property type="project" value="TreeGrafter"/>
</dbReference>
<evidence type="ECO:0000313" key="4">
    <source>
        <dbReference type="EMBL" id="PAA64816.1"/>
    </source>
</evidence>
<dbReference type="Gene3D" id="2.140.10.30">
    <property type="entry name" value="Dipeptidylpeptidase IV, N-terminal domain"/>
    <property type="match status" value="1"/>
</dbReference>
<dbReference type="GO" id="GO:0006508">
    <property type="term" value="P:proteolysis"/>
    <property type="evidence" value="ECO:0007669"/>
    <property type="project" value="InterPro"/>
</dbReference>
<feature type="domain" description="Peptidase S9 prolyl oligopeptidase catalytic" evidence="2">
    <location>
        <begin position="672"/>
        <end position="873"/>
    </location>
</feature>
<sequence>QRNLKKAMSDSTTNTTSSTSSSMSQPISGLIPETPVSSGPSFGPAAAAASVDWTTQWANLLKQEEQLQPDGRFGFEQIGRLLSAMRAKLSQYAWRSVAKPRARNYTDPTTGRPLVRFYYLVANNFLGQTLWYVDVDPDSCSDPATNRHKQLVNLLTIKSQLLSSSGNRGLSREEELLQERKRSFSTGIVDYDLDPNSGTIVFAYQNFVCHLVDNPSVFNSAGDVEPKGIEAPHTPLNLALCPSDPRIAAYAAERTVYCICFDSKQILAVYTLPAETKTISAGLPPFAVQEEFDRFHGFWWRPVGDEANPTSQDLIIEVVDESSVQSIKIVDPLKGGLETDSFSYPRAGTPNAVSSLVNVSVSRCADAGTLVCTNRPVDQLQLDEYLVRIDWTQSGEALLAQSMNRRQDLLRLLAYYPDSGLSICLLEESAPSDRWIEVHELIRPLLVTDRRVELIWASEDTGYRHLYHVTCCWLPGDSQAKVVRRQLTFGDWQVQPDHLSVDVANGWLYFNSTRVDPRCVQLCRVNYLANHESSSRIEILTTAHNVFNSSSSSSNSAGLPKTCSGLAFPEQGVALLTVHCSQHSPEARLCSLKTANLPAISLLTKAIGCDNFFLQPEYFQFTGPGGQTLYGLLFKPFNCVPGRQYPTLQYIYGGPHVQLVTNAFVGFSFHRVTKACYFGFCVLIVDNRGSENRGREFAAEIRHKLGSLELPDQVAGLEFAAKKFGCIDLNRVGLFGWSYGGYLTLIGMRDFNNIYRLGVAGAPVTEWELYDTAYTERYMGLPDGPGGCYEASSVIGANKASGFPGEANRLLVVHGSIDENVHYYHTAKLLDKLVLAKKPYNLLIYPSERHGLRNALSKDHFETCLMHFLCQHL</sequence>
<dbReference type="SUPFAM" id="SSF82171">
    <property type="entry name" value="DPP6 N-terminal domain-like"/>
    <property type="match status" value="1"/>
</dbReference>
<dbReference type="SUPFAM" id="SSF53474">
    <property type="entry name" value="alpha/beta-Hydrolases"/>
    <property type="match status" value="1"/>
</dbReference>
<evidence type="ECO:0000313" key="5">
    <source>
        <dbReference type="Proteomes" id="UP000215902"/>
    </source>
</evidence>
<dbReference type="Proteomes" id="UP000215902">
    <property type="component" value="Unassembled WGS sequence"/>
</dbReference>
<feature type="compositionally biased region" description="Low complexity" evidence="1">
    <location>
        <begin position="9"/>
        <end position="24"/>
    </location>
</feature>
<protein>
    <recommendedName>
        <fullName evidence="6">Peptidase_S9 domain-containing protein</fullName>
    </recommendedName>
</protein>
<dbReference type="GO" id="GO:0008236">
    <property type="term" value="F:serine-type peptidase activity"/>
    <property type="evidence" value="ECO:0007669"/>
    <property type="project" value="InterPro"/>
</dbReference>